<feature type="chain" id="PRO_5030763875" evidence="1">
    <location>
        <begin position="31"/>
        <end position="139"/>
    </location>
</feature>
<proteinExistence type="predicted"/>
<feature type="signal peptide" evidence="1">
    <location>
        <begin position="1"/>
        <end position="30"/>
    </location>
</feature>
<dbReference type="Proteomes" id="UP000553209">
    <property type="component" value="Unassembled WGS sequence"/>
</dbReference>
<keyword evidence="1" id="KW-0732">Signal</keyword>
<evidence type="ECO:0000256" key="1">
    <source>
        <dbReference type="SAM" id="SignalP"/>
    </source>
</evidence>
<dbReference type="EMBL" id="JAAXPG010000005">
    <property type="protein sequence ID" value="NKY97456.1"/>
    <property type="molecule type" value="Genomic_DNA"/>
</dbReference>
<protein>
    <submittedName>
        <fullName evidence="2">Spore-associated protein A</fullName>
    </submittedName>
</protein>
<gene>
    <name evidence="2" type="ORF">HGB44_07185</name>
</gene>
<dbReference type="RefSeq" id="WP_061081965.1">
    <property type="nucleotide sequence ID" value="NZ_JAAXPG010000005.1"/>
</dbReference>
<dbReference type="AlphaFoldDB" id="A0A7X6M9X1"/>
<comment type="caution">
    <text evidence="2">The sequence shown here is derived from an EMBL/GenBank/DDBJ whole genome shotgun (WGS) entry which is preliminary data.</text>
</comment>
<evidence type="ECO:0000313" key="3">
    <source>
        <dbReference type="Proteomes" id="UP000553209"/>
    </source>
</evidence>
<name>A0A7X6M9X1_9ACTN</name>
<keyword evidence="3" id="KW-1185">Reference proteome</keyword>
<accession>A0A7X6M9X1</accession>
<reference evidence="2 3" key="1">
    <citation type="submission" date="2020-04" db="EMBL/GenBank/DDBJ databases">
        <title>MicrobeNet Type strains.</title>
        <authorList>
            <person name="Nicholson A.C."/>
        </authorList>
    </citation>
    <scope>NUCLEOTIDE SEQUENCE [LARGE SCALE GENOMIC DNA]</scope>
    <source>
        <strain evidence="2 3">ATCC 23612</strain>
    </source>
</reference>
<organism evidence="2 3">
    <name type="scientific">Nocardiopsis alborubida</name>
    <dbReference type="NCBI Taxonomy" id="146802"/>
    <lineage>
        <taxon>Bacteria</taxon>
        <taxon>Bacillati</taxon>
        <taxon>Actinomycetota</taxon>
        <taxon>Actinomycetes</taxon>
        <taxon>Streptosporangiales</taxon>
        <taxon>Nocardiopsidaceae</taxon>
        <taxon>Nocardiopsis</taxon>
    </lineage>
</organism>
<evidence type="ECO:0000313" key="2">
    <source>
        <dbReference type="EMBL" id="NKY97456.1"/>
    </source>
</evidence>
<sequence>MRTLKKTLATAAATLTLLAAGVVTASPASAAAYNGACGSGYSVVNSAPVRFDLGTVFLTYNSSNGYNCVVTVRSADSEGFAMPMSAGLRRAGDASSFKSDTGEYSYYAGPVYVYASGSCVDWRGVIGNQATERYATNCG</sequence>